<proteinExistence type="predicted"/>
<dbReference type="EMBL" id="JAVRHK010000005">
    <property type="protein sequence ID" value="MDT0676596.1"/>
    <property type="molecule type" value="Genomic_DNA"/>
</dbReference>
<reference evidence="2 3" key="1">
    <citation type="submission" date="2023-09" db="EMBL/GenBank/DDBJ databases">
        <authorList>
            <person name="Rey-Velasco X."/>
        </authorList>
    </citation>
    <scope>NUCLEOTIDE SEQUENCE [LARGE SCALE GENOMIC DNA]</scope>
    <source>
        <strain evidence="2 3">F117</strain>
    </source>
</reference>
<dbReference type="RefSeq" id="WP_311502942.1">
    <property type="nucleotide sequence ID" value="NZ_JAVRHK010000005.1"/>
</dbReference>
<dbReference type="Proteomes" id="UP001262582">
    <property type="component" value="Unassembled WGS sequence"/>
</dbReference>
<keyword evidence="3" id="KW-1185">Reference proteome</keyword>
<evidence type="ECO:0008006" key="4">
    <source>
        <dbReference type="Google" id="ProtNLM"/>
    </source>
</evidence>
<sequence>MNKNIYLLLMILLFSGCSDGDTGNDPLQKSFNFNTGVEEWQADFADYPEGEESFYELEYAYAALPSPLDQDDHAIKQSGNNHSDDLFMFIKRKITGLKPNSNYDITFTLEFATNAPDNSFGVGGSPGSSVYIKAGASQVEPVKELDDNGIYRMNIDKGNQAEEGEDMINLGDFSNGLEEDVYALKTLSNQDPFVMKSDENGEIWVIVGTDSGFEAATTIYYNNILIRFD</sequence>
<evidence type="ECO:0000313" key="2">
    <source>
        <dbReference type="EMBL" id="MDT0676596.1"/>
    </source>
</evidence>
<feature type="signal peptide" evidence="1">
    <location>
        <begin position="1"/>
        <end position="20"/>
    </location>
</feature>
<dbReference type="PROSITE" id="PS51257">
    <property type="entry name" value="PROKAR_LIPOPROTEIN"/>
    <property type="match status" value="1"/>
</dbReference>
<evidence type="ECO:0000313" key="3">
    <source>
        <dbReference type="Proteomes" id="UP001262582"/>
    </source>
</evidence>
<protein>
    <recommendedName>
        <fullName evidence="4">PEP-CTERM sorting domain-containing protein</fullName>
    </recommendedName>
</protein>
<feature type="chain" id="PRO_5046550677" description="PEP-CTERM sorting domain-containing protein" evidence="1">
    <location>
        <begin position="21"/>
        <end position="229"/>
    </location>
</feature>
<accession>A0ABU3D5B6</accession>
<keyword evidence="1" id="KW-0732">Signal</keyword>
<gene>
    <name evidence="2" type="ORF">RM539_08390</name>
</gene>
<name>A0ABU3D5B6_9FLAO</name>
<comment type="caution">
    <text evidence="2">The sequence shown here is derived from an EMBL/GenBank/DDBJ whole genome shotgun (WGS) entry which is preliminary data.</text>
</comment>
<evidence type="ECO:0000256" key="1">
    <source>
        <dbReference type="SAM" id="SignalP"/>
    </source>
</evidence>
<organism evidence="2 3">
    <name type="scientific">Autumnicola musiva</name>
    <dbReference type="NCBI Taxonomy" id="3075589"/>
    <lineage>
        <taxon>Bacteria</taxon>
        <taxon>Pseudomonadati</taxon>
        <taxon>Bacteroidota</taxon>
        <taxon>Flavobacteriia</taxon>
        <taxon>Flavobacteriales</taxon>
        <taxon>Flavobacteriaceae</taxon>
        <taxon>Autumnicola</taxon>
    </lineage>
</organism>